<feature type="compositionally biased region" description="Basic and acidic residues" evidence="15">
    <location>
        <begin position="652"/>
        <end position="692"/>
    </location>
</feature>
<dbReference type="CDD" id="cd20160">
    <property type="entry name" value="PWWP_PRKCBP1"/>
    <property type="match status" value="1"/>
</dbReference>
<evidence type="ECO:0000256" key="14">
    <source>
        <dbReference type="SAM" id="Coils"/>
    </source>
</evidence>
<dbReference type="GO" id="GO:0005634">
    <property type="term" value="C:nucleus"/>
    <property type="evidence" value="ECO:0007669"/>
    <property type="project" value="UniProtKB-SubCell"/>
</dbReference>
<dbReference type="InterPro" id="IPR036427">
    <property type="entry name" value="Bromodomain-like_sf"/>
</dbReference>
<gene>
    <name evidence="21" type="primary">ZMYND8</name>
</gene>
<feature type="compositionally biased region" description="Basic and acidic residues" evidence="15">
    <location>
        <begin position="580"/>
        <end position="592"/>
    </location>
</feature>
<feature type="compositionally biased region" description="Polar residues" evidence="15">
    <location>
        <begin position="467"/>
        <end position="484"/>
    </location>
</feature>
<dbReference type="InterPro" id="IPR000313">
    <property type="entry name" value="PWWP_dom"/>
</dbReference>
<dbReference type="PANTHER" id="PTHR46453:SF3">
    <property type="entry name" value="MYND-TYPE ZINC FINGER-CONTAINING CHROMATIN READER ZMYND8"/>
    <property type="match status" value="1"/>
</dbReference>
<keyword evidence="10" id="KW-0804">Transcription</keyword>
<evidence type="ECO:0000259" key="16">
    <source>
        <dbReference type="PROSITE" id="PS50014"/>
    </source>
</evidence>
<dbReference type="FunFam" id="2.30.30.140:FF:000003">
    <property type="entry name" value="Protein kinase C-binding protein 1 isoform C"/>
    <property type="match status" value="1"/>
</dbReference>
<dbReference type="SUPFAM" id="SSF47370">
    <property type="entry name" value="Bromodomain"/>
    <property type="match status" value="1"/>
</dbReference>
<keyword evidence="20" id="KW-1185">Reference proteome</keyword>
<accession>A0A8B6YI21</accession>
<dbReference type="Pfam" id="PF00628">
    <property type="entry name" value="PHD"/>
    <property type="match status" value="1"/>
</dbReference>
<evidence type="ECO:0000256" key="10">
    <source>
        <dbReference type="ARBA" id="ARBA00023163"/>
    </source>
</evidence>
<dbReference type="InterPro" id="IPR013083">
    <property type="entry name" value="Znf_RING/FYVE/PHD"/>
</dbReference>
<evidence type="ECO:0000313" key="20">
    <source>
        <dbReference type="Proteomes" id="UP000694856"/>
    </source>
</evidence>
<feature type="domain" description="Bromo" evidence="16">
    <location>
        <begin position="160"/>
        <end position="230"/>
    </location>
</feature>
<feature type="compositionally biased region" description="Low complexity" evidence="15">
    <location>
        <begin position="766"/>
        <end position="793"/>
    </location>
</feature>
<keyword evidence="3" id="KW-0158">Chromosome</keyword>
<feature type="region of interest" description="Disordered" evidence="15">
    <location>
        <begin position="1"/>
        <end position="76"/>
    </location>
</feature>
<dbReference type="CDD" id="cd05508">
    <property type="entry name" value="Bromo_RACK7"/>
    <property type="match status" value="1"/>
</dbReference>
<dbReference type="PROSITE" id="PS01360">
    <property type="entry name" value="ZF_MYND_1"/>
    <property type="match status" value="1"/>
</dbReference>
<dbReference type="RefSeq" id="XP_006187731.1">
    <property type="nucleotide sequence ID" value="XM_006187669.3"/>
</dbReference>
<evidence type="ECO:0000313" key="21">
    <source>
        <dbReference type="RefSeq" id="XP_006187731.1"/>
    </source>
</evidence>
<evidence type="ECO:0000256" key="15">
    <source>
        <dbReference type="SAM" id="MobiDB-lite"/>
    </source>
</evidence>
<keyword evidence="21" id="KW-0418">Kinase</keyword>
<dbReference type="InterPro" id="IPR001487">
    <property type="entry name" value="Bromodomain"/>
</dbReference>
<dbReference type="InterPro" id="IPR044075">
    <property type="entry name" value="PRKCBP1_PHD"/>
</dbReference>
<keyword evidence="9 12" id="KW-0103">Bromodomain</keyword>
<evidence type="ECO:0000256" key="2">
    <source>
        <dbReference type="ARBA" id="ARBA00004286"/>
    </source>
</evidence>
<dbReference type="FunFam" id="1.20.920.10:FF:000005">
    <property type="entry name" value="protein kinase C-binding protein 1 isoform X2"/>
    <property type="match status" value="1"/>
</dbReference>
<sequence length="1134" mass="125321">MHPQSLAEEEIKTEQEVVEGMDISTRSKDPGSTERTAQKRKFPSPPHSSNGHSPQDTSTSPIKKKKKPGLLNNNNKEQDGRNDFYCWVCHREGQVLCCELCPRVYHAKCLRLTSEPEGDWFCPECEKITVAECIETQSKAMTMLTIEQLSYLLKFAIQKMKQPGTDAFQKPVPLEQHPDYAEYIFHPMDLCTLEKNAKKKMYGCTEAFLADAKWILHNCIIYNGGNHKLTQIAKVVIKICEHEMNEIEVCPECYLAACQKRDNWFCEPCSNPHPLVWAKLKGFPFWPAKALRDKDGQVDARFFGQHDRAWVPINNCYLMSKEIPFSVKKTKSIFNSAMQEMEVYVENIRRKFGVFNYSPFRTPYTPNSQYQMLLDPANPSAGAAKIDKQEKVKLNFDMTASPKILMSKPMLSGGTSRRVSLSDMPRSPMSTNSSVHTGSDVEQDAEKKATSSHFSASEESMDFLDKSTASPASTKTGQAGSLSGSPKPFSPQASTPITTKTDKTATTGSILNLNLDRSKAEMDLKELSESVQQQSAPVPLISPKRQIRSRFQLNLDKTIESCKAQLGINEISEDVYTAVERSDSEDSEKSDSSDSEYMSDDEQKSKNEPEDAEDKEGAQMDKEPSTVKKKPKLANPVETKEELKVSTSPTSEKADPGSVKEKTSPQPEKDFAEKAKPSPHPTKDKLKGKDETDSPTVHLGLDSDSESELVIDLGEDHSGREGRKNKKEPKEPSPKQDVVGKAPPSTTAGSQSPPETPVLTRSSSQTPTAGVTATTSTTSTVTAPAAAATGSPVKKQRPLLPKETAPAVQRVVWNSSTVQQKEITQSPSTSTITLVTSTQSSPLVTSSGSTSTLASSISADLPIATASADVAADIAKYTSKMMDAIKGTMTEIYNDLSKNTTGSTIAEIRRLRIEIEKLQWLHQQELSEMKHNLELTMAEMRQSLEQERDRLIAEVKKQLELEKQQAVDETKKKQWCANCKKEAIFYCCWNTSYCDYPCQQAHWPEHMKSCTQSATAPQQEADPEVNTETLNKASQGTPSSTQATPVETSTSKEKETSAEKGKDSGSTLDLSGSRETPSSILLGSNQGSDHSRSSKSSCWSGSDEKRGSTRSEHNTSASSKSLIPKESRLDTFWD</sequence>
<dbReference type="GO" id="GO:0003714">
    <property type="term" value="F:transcription corepressor activity"/>
    <property type="evidence" value="ECO:0007669"/>
    <property type="project" value="TreeGrafter"/>
</dbReference>
<feature type="compositionally biased region" description="Polar residues" evidence="15">
    <location>
        <begin position="1064"/>
        <end position="1087"/>
    </location>
</feature>
<dbReference type="Gene3D" id="1.20.920.10">
    <property type="entry name" value="Bromodomain-like"/>
    <property type="match status" value="1"/>
</dbReference>
<feature type="compositionally biased region" description="Polar residues" evidence="15">
    <location>
        <begin position="428"/>
        <end position="437"/>
    </location>
</feature>
<keyword evidence="7" id="KW-0156">Chromatin regulator</keyword>
<evidence type="ECO:0000256" key="8">
    <source>
        <dbReference type="ARBA" id="ARBA00023015"/>
    </source>
</evidence>
<evidence type="ECO:0000256" key="3">
    <source>
        <dbReference type="ARBA" id="ARBA00022454"/>
    </source>
</evidence>
<dbReference type="CDD" id="cd15538">
    <property type="entry name" value="PHD_PRKCBP1"/>
    <property type="match status" value="1"/>
</dbReference>
<evidence type="ECO:0000256" key="9">
    <source>
        <dbReference type="ARBA" id="ARBA00023117"/>
    </source>
</evidence>
<evidence type="ECO:0000256" key="1">
    <source>
        <dbReference type="ARBA" id="ARBA00004123"/>
    </source>
</evidence>
<reference evidence="21" key="1">
    <citation type="submission" date="2025-08" db="UniProtKB">
        <authorList>
            <consortium name="RefSeq"/>
        </authorList>
    </citation>
    <scope>IDENTIFICATION</scope>
    <source>
        <tissue evidence="21">Ear skin</tissue>
    </source>
</reference>
<feature type="compositionally biased region" description="Basic and acidic residues" evidence="15">
    <location>
        <begin position="1102"/>
        <end position="1113"/>
    </location>
</feature>
<dbReference type="InterPro" id="IPR057053">
    <property type="entry name" value="MYND_ZMYND11_ZMYD8"/>
</dbReference>
<evidence type="ECO:0000256" key="4">
    <source>
        <dbReference type="ARBA" id="ARBA00022723"/>
    </source>
</evidence>
<name>A0A8B6YI21_CAMFR</name>
<feature type="compositionally biased region" description="Basic and acidic residues" evidence="15">
    <location>
        <begin position="601"/>
        <end position="626"/>
    </location>
</feature>
<dbReference type="SUPFAM" id="SSF57903">
    <property type="entry name" value="FYVE/PHD zinc finger"/>
    <property type="match status" value="1"/>
</dbReference>
<dbReference type="GO" id="GO:0005694">
    <property type="term" value="C:chromosome"/>
    <property type="evidence" value="ECO:0007669"/>
    <property type="project" value="UniProtKB-SubCell"/>
</dbReference>
<dbReference type="Pfam" id="PF23460">
    <property type="entry name" value="ZMYND8_CC"/>
    <property type="match status" value="1"/>
</dbReference>
<feature type="coiled-coil region" evidence="14">
    <location>
        <begin position="923"/>
        <end position="972"/>
    </location>
</feature>
<evidence type="ECO:0000259" key="19">
    <source>
        <dbReference type="PROSITE" id="PS50865"/>
    </source>
</evidence>
<dbReference type="InterPro" id="IPR019786">
    <property type="entry name" value="Zinc_finger_PHD-type_CS"/>
</dbReference>
<dbReference type="Pfam" id="PF24324">
    <property type="entry name" value="MYND_ZMYND11_ZMYD8"/>
    <property type="match status" value="1"/>
</dbReference>
<dbReference type="GO" id="GO:0008270">
    <property type="term" value="F:zinc ion binding"/>
    <property type="evidence" value="ECO:0007669"/>
    <property type="project" value="UniProtKB-KW"/>
</dbReference>
<dbReference type="SMART" id="SM00249">
    <property type="entry name" value="PHD"/>
    <property type="match status" value="1"/>
</dbReference>
<keyword evidence="21" id="KW-0808">Transferase</keyword>
<dbReference type="Pfam" id="PF12064">
    <property type="entry name" value="DUF3544"/>
    <property type="match status" value="1"/>
</dbReference>
<dbReference type="CTD" id="23613"/>
<dbReference type="GO" id="GO:0016301">
    <property type="term" value="F:kinase activity"/>
    <property type="evidence" value="ECO:0007669"/>
    <property type="project" value="UniProtKB-KW"/>
</dbReference>
<dbReference type="InterPro" id="IPR019787">
    <property type="entry name" value="Znf_PHD-finger"/>
</dbReference>
<feature type="compositionally biased region" description="Basic and acidic residues" evidence="15">
    <location>
        <begin position="714"/>
        <end position="734"/>
    </location>
</feature>
<dbReference type="PROSITE" id="PS50812">
    <property type="entry name" value="PWWP"/>
    <property type="match status" value="1"/>
</dbReference>
<dbReference type="GO" id="GO:0140006">
    <property type="term" value="F:histone H3 reader activity"/>
    <property type="evidence" value="ECO:0007669"/>
    <property type="project" value="UniProtKB-ARBA"/>
</dbReference>
<evidence type="ECO:0000256" key="13">
    <source>
        <dbReference type="PROSITE-ProRule" id="PRU00134"/>
    </source>
</evidence>
<feature type="compositionally biased region" description="Polar residues" evidence="15">
    <location>
        <begin position="1026"/>
        <end position="1049"/>
    </location>
</feature>
<feature type="compositionally biased region" description="Basic and acidic residues" evidence="15">
    <location>
        <begin position="1050"/>
        <end position="1063"/>
    </location>
</feature>
<dbReference type="SUPFAM" id="SSF63748">
    <property type="entry name" value="Tudor/PWWP/MBT"/>
    <property type="match status" value="1"/>
</dbReference>
<dbReference type="GeneID" id="102513755"/>
<feature type="region of interest" description="Disordered" evidence="15">
    <location>
        <begin position="407"/>
        <end position="510"/>
    </location>
</feature>
<evidence type="ECO:0000259" key="17">
    <source>
        <dbReference type="PROSITE" id="PS50016"/>
    </source>
</evidence>
<dbReference type="SUPFAM" id="SSF144232">
    <property type="entry name" value="HIT/MYND zinc finger-like"/>
    <property type="match status" value="1"/>
</dbReference>
<dbReference type="Pfam" id="PF00855">
    <property type="entry name" value="PWWP"/>
    <property type="match status" value="1"/>
</dbReference>
<evidence type="ECO:0000256" key="12">
    <source>
        <dbReference type="PROSITE-ProRule" id="PRU00035"/>
    </source>
</evidence>
<dbReference type="PROSITE" id="PS50014">
    <property type="entry name" value="BROMODOMAIN_2"/>
    <property type="match status" value="1"/>
</dbReference>
<feature type="domain" description="PHD-type" evidence="17">
    <location>
        <begin position="83"/>
        <end position="128"/>
    </location>
</feature>
<dbReference type="Pfam" id="PF00439">
    <property type="entry name" value="Bromodomain"/>
    <property type="match status" value="1"/>
</dbReference>
<protein>
    <submittedName>
        <fullName evidence="21">Protein kinase C-binding protein 1 isoform X15</fullName>
    </submittedName>
</protein>
<dbReference type="InterPro" id="IPR001965">
    <property type="entry name" value="Znf_PHD"/>
</dbReference>
<feature type="domain" description="PWWP" evidence="18">
    <location>
        <begin position="272"/>
        <end position="322"/>
    </location>
</feature>
<keyword evidence="14" id="KW-0175">Coiled coil</keyword>
<feature type="compositionally biased region" description="Low complexity" evidence="15">
    <location>
        <begin position="495"/>
        <end position="507"/>
    </location>
</feature>
<dbReference type="Proteomes" id="UP000694856">
    <property type="component" value="Chromosome 19"/>
</dbReference>
<dbReference type="GO" id="GO:0005737">
    <property type="term" value="C:cytoplasm"/>
    <property type="evidence" value="ECO:0007669"/>
    <property type="project" value="TreeGrafter"/>
</dbReference>
<dbReference type="InterPro" id="IPR056987">
    <property type="entry name" value="ZMYND8_CC"/>
</dbReference>
<organism evidence="20 21">
    <name type="scientific">Camelus ferus</name>
    <name type="common">Wild bactrian camel</name>
    <name type="synonym">Camelus bactrianus ferus</name>
    <dbReference type="NCBI Taxonomy" id="419612"/>
    <lineage>
        <taxon>Eukaryota</taxon>
        <taxon>Metazoa</taxon>
        <taxon>Chordata</taxon>
        <taxon>Craniata</taxon>
        <taxon>Vertebrata</taxon>
        <taxon>Euteleostomi</taxon>
        <taxon>Mammalia</taxon>
        <taxon>Eutheria</taxon>
        <taxon>Laurasiatheria</taxon>
        <taxon>Artiodactyla</taxon>
        <taxon>Tylopoda</taxon>
        <taxon>Camelidae</taxon>
        <taxon>Camelus</taxon>
    </lineage>
</organism>
<proteinExistence type="predicted"/>
<dbReference type="InterPro" id="IPR021931">
    <property type="entry name" value="ZMYND8"/>
</dbReference>
<dbReference type="PANTHER" id="PTHR46453">
    <property type="entry name" value="PROTEIN KINASE C-BINDING PROTEIN 1"/>
    <property type="match status" value="1"/>
</dbReference>
<keyword evidence="5 13" id="KW-0863">Zinc-finger</keyword>
<keyword evidence="11" id="KW-0539">Nucleus</keyword>
<evidence type="ECO:0000256" key="5">
    <source>
        <dbReference type="ARBA" id="ARBA00022771"/>
    </source>
</evidence>
<evidence type="ECO:0000256" key="11">
    <source>
        <dbReference type="ARBA" id="ARBA00023242"/>
    </source>
</evidence>
<dbReference type="AlphaFoldDB" id="A0A8B6YI21"/>
<feature type="compositionally biased region" description="Polar residues" evidence="15">
    <location>
        <begin position="744"/>
        <end position="765"/>
    </location>
</feature>
<feature type="domain" description="MYND-type" evidence="19">
    <location>
        <begin position="976"/>
        <end position="1010"/>
    </location>
</feature>
<keyword evidence="4" id="KW-0479">Metal-binding</keyword>
<dbReference type="InterPro" id="IPR002893">
    <property type="entry name" value="Znf_MYND"/>
</dbReference>
<dbReference type="InterPro" id="IPR037967">
    <property type="entry name" value="ZMYND8_Bromo_dom"/>
</dbReference>
<comment type="subcellular location">
    <subcellularLocation>
        <location evidence="2">Chromosome</location>
    </subcellularLocation>
    <subcellularLocation>
        <location evidence="1">Nucleus</location>
    </subcellularLocation>
</comment>
<keyword evidence="6" id="KW-0862">Zinc</keyword>
<feature type="region of interest" description="Disordered" evidence="15">
    <location>
        <begin position="570"/>
        <end position="805"/>
    </location>
</feature>
<dbReference type="FunFam" id="6.10.140.2220:FF:000002">
    <property type="entry name" value="Protein kinase C-binding protein 1 isoform C"/>
    <property type="match status" value="1"/>
</dbReference>
<feature type="compositionally biased region" description="Basic and acidic residues" evidence="15">
    <location>
        <begin position="1123"/>
        <end position="1134"/>
    </location>
</feature>
<evidence type="ECO:0000256" key="7">
    <source>
        <dbReference type="ARBA" id="ARBA00022853"/>
    </source>
</evidence>
<dbReference type="InterPro" id="IPR011011">
    <property type="entry name" value="Znf_FYVE_PHD"/>
</dbReference>
<dbReference type="Gene3D" id="2.30.30.140">
    <property type="match status" value="1"/>
</dbReference>
<evidence type="ECO:0000256" key="6">
    <source>
        <dbReference type="ARBA" id="ARBA00022833"/>
    </source>
</evidence>
<dbReference type="Gene3D" id="3.30.40.10">
    <property type="entry name" value="Zinc/RING finger domain, C3HC4 (zinc finger)"/>
    <property type="match status" value="1"/>
</dbReference>
<dbReference type="PROSITE" id="PS01359">
    <property type="entry name" value="ZF_PHD_1"/>
    <property type="match status" value="1"/>
</dbReference>
<feature type="region of interest" description="Disordered" evidence="15">
    <location>
        <begin position="1014"/>
        <end position="1134"/>
    </location>
</feature>
<dbReference type="Gene3D" id="6.10.140.2220">
    <property type="match status" value="1"/>
</dbReference>
<dbReference type="PROSITE" id="PS50865">
    <property type="entry name" value="ZF_MYND_2"/>
    <property type="match status" value="1"/>
</dbReference>
<dbReference type="PROSITE" id="PS50016">
    <property type="entry name" value="ZF_PHD_2"/>
    <property type="match status" value="1"/>
</dbReference>
<evidence type="ECO:0000259" key="18">
    <source>
        <dbReference type="PROSITE" id="PS50812"/>
    </source>
</evidence>
<dbReference type="SMART" id="SM00297">
    <property type="entry name" value="BROMO"/>
    <property type="match status" value="1"/>
</dbReference>
<keyword evidence="8" id="KW-0805">Transcription regulation</keyword>
<dbReference type="SMART" id="SM00293">
    <property type="entry name" value="PWWP"/>
    <property type="match status" value="1"/>
</dbReference>